<keyword evidence="8" id="KW-0285">Flavoprotein</keyword>
<evidence type="ECO:0000256" key="7">
    <source>
        <dbReference type="PROSITE-ProRule" id="PRU00723"/>
    </source>
</evidence>
<feature type="zinc finger region" description="C3H1-type" evidence="7">
    <location>
        <begin position="83"/>
        <end position="107"/>
    </location>
</feature>
<dbReference type="InterPro" id="IPR035587">
    <property type="entry name" value="DUS-like_FMN-bd"/>
</dbReference>
<dbReference type="EMBL" id="LSRX01000002">
    <property type="protein sequence ID" value="OLQ15541.1"/>
    <property type="molecule type" value="Genomic_DNA"/>
</dbReference>
<keyword evidence="7 8" id="KW-0479">Metal-binding</keyword>
<dbReference type="PANTHER" id="PTHR45846">
    <property type="entry name" value="TRNA-DIHYDROURIDINE(47) SYNTHASE [NAD(P)(+)]-LIKE"/>
    <property type="match status" value="1"/>
</dbReference>
<comment type="catalytic activity">
    <reaction evidence="3">
        <text>5,6-dihydrouridine(47) in tRNA + NAD(+) = uridine(47) in tRNA + NADH + H(+)</text>
        <dbReference type="Rhea" id="RHEA:53364"/>
        <dbReference type="Rhea" id="RHEA-COMP:13539"/>
        <dbReference type="Rhea" id="RHEA-COMP:13540"/>
        <dbReference type="ChEBI" id="CHEBI:15378"/>
        <dbReference type="ChEBI" id="CHEBI:57540"/>
        <dbReference type="ChEBI" id="CHEBI:57945"/>
        <dbReference type="ChEBI" id="CHEBI:65315"/>
        <dbReference type="ChEBI" id="CHEBI:74443"/>
        <dbReference type="EC" id="1.3.1.89"/>
    </reaction>
    <physiologicalReaction direction="right-to-left" evidence="3">
        <dbReference type="Rhea" id="RHEA:53366"/>
    </physiologicalReaction>
</comment>
<keyword evidence="8" id="KW-0560">Oxidoreductase</keyword>
<keyword evidence="7 8" id="KW-0863">Zinc-finger</keyword>
<organism evidence="11 12">
    <name type="scientific">Symbiodinium microadriaticum</name>
    <name type="common">Dinoflagellate</name>
    <name type="synonym">Zooxanthella microadriatica</name>
    <dbReference type="NCBI Taxonomy" id="2951"/>
    <lineage>
        <taxon>Eukaryota</taxon>
        <taxon>Sar</taxon>
        <taxon>Alveolata</taxon>
        <taxon>Dinophyceae</taxon>
        <taxon>Suessiales</taxon>
        <taxon>Symbiodiniaceae</taxon>
        <taxon>Symbiodinium</taxon>
    </lineage>
</organism>
<dbReference type="OrthoDB" id="272303at2759"/>
<dbReference type="Proteomes" id="UP000186817">
    <property type="component" value="Unassembled WGS sequence"/>
</dbReference>
<protein>
    <recommendedName>
        <fullName evidence="1 8">tRNA-dihydrouridine(47) synthase [NAD(P)(+)]</fullName>
        <ecNumber evidence="8">1.3.1.-</ecNumber>
    </recommendedName>
    <alternativeName>
        <fullName evidence="8">tRNA-dihydrouridine synthase 3</fullName>
    </alternativeName>
</protein>
<evidence type="ECO:0000256" key="2">
    <source>
        <dbReference type="ARBA" id="ARBA00022664"/>
    </source>
</evidence>
<comment type="cofactor">
    <cofactor evidence="8">
        <name>FMN</name>
        <dbReference type="ChEBI" id="CHEBI:58210"/>
    </cofactor>
</comment>
<comment type="catalytic activity">
    <reaction evidence="4">
        <text>a 5,6-dihydrouridine in mRNA + NAD(+) = a uridine in mRNA + NADH + H(+)</text>
        <dbReference type="Rhea" id="RHEA:69851"/>
        <dbReference type="Rhea" id="RHEA-COMP:14658"/>
        <dbReference type="Rhea" id="RHEA-COMP:17789"/>
        <dbReference type="ChEBI" id="CHEBI:15378"/>
        <dbReference type="ChEBI" id="CHEBI:57540"/>
        <dbReference type="ChEBI" id="CHEBI:57945"/>
        <dbReference type="ChEBI" id="CHEBI:65315"/>
        <dbReference type="ChEBI" id="CHEBI:74443"/>
    </reaction>
    <physiologicalReaction direction="right-to-left" evidence="4">
        <dbReference type="Rhea" id="RHEA:69853"/>
    </physiologicalReaction>
</comment>
<comment type="caution">
    <text evidence="11">The sequence shown here is derived from an EMBL/GenBank/DDBJ whole genome shotgun (WGS) entry which is preliminary data.</text>
</comment>
<keyword evidence="7 8" id="KW-0862">Zinc</keyword>
<dbReference type="PANTHER" id="PTHR45846:SF1">
    <property type="entry name" value="TRNA-DIHYDROURIDINE(47) SYNTHASE [NAD(P)(+)]-LIKE"/>
    <property type="match status" value="1"/>
</dbReference>
<dbReference type="SUPFAM" id="SSF51395">
    <property type="entry name" value="FMN-linked oxidoreductases"/>
    <property type="match status" value="1"/>
</dbReference>
<proteinExistence type="inferred from homology"/>
<comment type="catalytic activity">
    <reaction evidence="5">
        <text>a 5,6-dihydrouridine in mRNA + NADP(+) = a uridine in mRNA + NADPH + H(+)</text>
        <dbReference type="Rhea" id="RHEA:69855"/>
        <dbReference type="Rhea" id="RHEA-COMP:14658"/>
        <dbReference type="Rhea" id="RHEA-COMP:17789"/>
        <dbReference type="ChEBI" id="CHEBI:15378"/>
        <dbReference type="ChEBI" id="CHEBI:57783"/>
        <dbReference type="ChEBI" id="CHEBI:58349"/>
        <dbReference type="ChEBI" id="CHEBI:65315"/>
        <dbReference type="ChEBI" id="CHEBI:74443"/>
    </reaction>
    <physiologicalReaction direction="right-to-left" evidence="5">
        <dbReference type="Rhea" id="RHEA:69857"/>
    </physiologicalReaction>
</comment>
<evidence type="ECO:0000256" key="3">
    <source>
        <dbReference type="ARBA" id="ARBA00048266"/>
    </source>
</evidence>
<comment type="similarity">
    <text evidence="8">Belongs to the dus family. Dus3 subfamily.</text>
</comment>
<dbReference type="CDD" id="cd02801">
    <property type="entry name" value="DUS_like_FMN"/>
    <property type="match status" value="1"/>
</dbReference>
<dbReference type="GO" id="GO:0008270">
    <property type="term" value="F:zinc ion binding"/>
    <property type="evidence" value="ECO:0007669"/>
    <property type="project" value="UniProtKB-KW"/>
</dbReference>
<feature type="compositionally biased region" description="Low complexity" evidence="9">
    <location>
        <begin position="33"/>
        <end position="46"/>
    </location>
</feature>
<sequence>MTLPSAFVPNSTTMALRPFRAPPGLAHPGYALSEASSPSSSESSPAFRTWPKDGGQQLPAGHVADFTIEWFGSYGHPEVCNRPCVYLLKEGGGCPDGAGCQYCHLPHHRTGAKPDKRQREVLQTMSDQERLFQFLPHIRRRAAKMGSPWADYIAQLLEDEMKEPHLPLVRSFELKQVLKKMTFAQLVLSSMNNVPAEAKHALTALRLQLPAPEVVNRGPYCSHEPASLSGPPEKAVSAAIRAERLLFQQHGEVATMLRDLGATPPAADASALEEMRFSKRFLFLLLLYGATGPGQEIDTSEADFPDTEAVKTDLHIPRAMEPASLGLLGAARGSGRSSTFCQRRGGVSRITGRPRPIRAGSALDARRSLVAGAAGIVFKRAVRLRGRIGRKQAQAADTKVDLLQERWQLGRWRLRGRTVLAPMEQVTDCAFRRLCYEIGASFTWTEMVRAAALLRRNNSTTSRMDTFDSSTPTGVQLLVSSPEELSEALQLIEDRAASDKPHWATGIHGIDLNFGCPSPHIINDGLGPAMLNRPFVLREMFERLAEWRSQTSLPIGAIGAKMRLGLNEDEERREVYLRAIRYAKGRLDYVVLHPRNAREESKKSPARWEHIRKAKELAGTRLSIIGNGDVFSRSDADRMLRETGCDAVMIARGATKTVGTIFDPEWDDKDASTVASAPRVEARLGELTERFGVRSKIAEYHKESFRRVRARGARRALRLLWEDLNWWLMKEHREIEGPIPEEERRRLAERFFDESAQLELLSLCPSAMQSEQGIDGVLRILPLLAKVVGEGKQDVHLPSEEAEEDPQQIVIGFSNSCNVMLLCNERGKIARLNVWCAKCSSLVDDGPASDADFARALGGCVRGLPILESQAMEVYSLGPGQSERECRNAERFAVGRMAAKATVCN</sequence>
<comment type="catalytic activity">
    <reaction evidence="6">
        <text>5,6-dihydrouridine(47) in tRNA + NADP(+) = uridine(47) in tRNA + NADPH + H(+)</text>
        <dbReference type="Rhea" id="RHEA:53360"/>
        <dbReference type="Rhea" id="RHEA-COMP:13539"/>
        <dbReference type="Rhea" id="RHEA-COMP:13540"/>
        <dbReference type="ChEBI" id="CHEBI:15378"/>
        <dbReference type="ChEBI" id="CHEBI:57783"/>
        <dbReference type="ChEBI" id="CHEBI:58349"/>
        <dbReference type="ChEBI" id="CHEBI:65315"/>
        <dbReference type="ChEBI" id="CHEBI:74443"/>
        <dbReference type="EC" id="1.3.1.89"/>
    </reaction>
    <physiologicalReaction direction="right-to-left" evidence="6">
        <dbReference type="Rhea" id="RHEA:53362"/>
    </physiologicalReaction>
</comment>
<evidence type="ECO:0000256" key="4">
    <source>
        <dbReference type="ARBA" id="ARBA00048342"/>
    </source>
</evidence>
<gene>
    <name evidence="11" type="primary">dus</name>
    <name evidence="11" type="ORF">AK812_SmicGene255</name>
</gene>
<dbReference type="GO" id="GO:0006397">
    <property type="term" value="P:mRNA processing"/>
    <property type="evidence" value="ECO:0007669"/>
    <property type="project" value="UniProtKB-KW"/>
</dbReference>
<dbReference type="AlphaFoldDB" id="A0A1Q9F794"/>
<dbReference type="GO" id="GO:0106414">
    <property type="term" value="F:mRNA dihydrouridine synthase activity"/>
    <property type="evidence" value="ECO:0007669"/>
    <property type="project" value="RHEA"/>
</dbReference>
<dbReference type="GO" id="GO:0003723">
    <property type="term" value="F:RNA binding"/>
    <property type="evidence" value="ECO:0007669"/>
    <property type="project" value="TreeGrafter"/>
</dbReference>
<name>A0A1Q9F794_SYMMI</name>
<dbReference type="GO" id="GO:0102265">
    <property type="term" value="F:tRNA-dihydrouridine47 synthase activity"/>
    <property type="evidence" value="ECO:0007669"/>
    <property type="project" value="UniProtKB-EC"/>
</dbReference>
<evidence type="ECO:0000259" key="10">
    <source>
        <dbReference type="PROSITE" id="PS50103"/>
    </source>
</evidence>
<dbReference type="GO" id="GO:0050660">
    <property type="term" value="F:flavin adenine dinucleotide binding"/>
    <property type="evidence" value="ECO:0007669"/>
    <property type="project" value="UniProtKB-UniRule"/>
</dbReference>
<evidence type="ECO:0000313" key="12">
    <source>
        <dbReference type="Proteomes" id="UP000186817"/>
    </source>
</evidence>
<feature type="region of interest" description="Disordered" evidence="9">
    <location>
        <begin position="30"/>
        <end position="54"/>
    </location>
</feature>
<dbReference type="EC" id="1.3.1.-" evidence="8"/>
<reference evidence="11 12" key="1">
    <citation type="submission" date="2016-02" db="EMBL/GenBank/DDBJ databases">
        <title>Genome analysis of coral dinoflagellate symbionts highlights evolutionary adaptations to a symbiotic lifestyle.</title>
        <authorList>
            <person name="Aranda M."/>
            <person name="Li Y."/>
            <person name="Liew Y.J."/>
            <person name="Baumgarten S."/>
            <person name="Simakov O."/>
            <person name="Wilson M."/>
            <person name="Piel J."/>
            <person name="Ashoor H."/>
            <person name="Bougouffa S."/>
            <person name="Bajic V.B."/>
            <person name="Ryu T."/>
            <person name="Ravasi T."/>
            <person name="Bayer T."/>
            <person name="Micklem G."/>
            <person name="Kim H."/>
            <person name="Bhak J."/>
            <person name="Lajeunesse T.C."/>
            <person name="Voolstra C.R."/>
        </authorList>
    </citation>
    <scope>NUCLEOTIDE SEQUENCE [LARGE SCALE GENOMIC DNA]</scope>
    <source>
        <strain evidence="11 12">CCMP2467</strain>
    </source>
</reference>
<evidence type="ECO:0000256" key="8">
    <source>
        <dbReference type="RuleBase" id="RU291113"/>
    </source>
</evidence>
<dbReference type="PROSITE" id="PS50103">
    <property type="entry name" value="ZF_C3H1"/>
    <property type="match status" value="1"/>
</dbReference>
<evidence type="ECO:0000256" key="5">
    <source>
        <dbReference type="ARBA" id="ARBA00049447"/>
    </source>
</evidence>
<feature type="domain" description="C3H1-type" evidence="10">
    <location>
        <begin position="83"/>
        <end position="107"/>
    </location>
</feature>
<dbReference type="InterPro" id="IPR013785">
    <property type="entry name" value="Aldolase_TIM"/>
</dbReference>
<evidence type="ECO:0000256" key="9">
    <source>
        <dbReference type="SAM" id="MobiDB-lite"/>
    </source>
</evidence>
<accession>A0A1Q9F794</accession>
<dbReference type="Pfam" id="PF01207">
    <property type="entry name" value="Dus"/>
    <property type="match status" value="1"/>
</dbReference>
<keyword evidence="8" id="KW-0288">FMN</keyword>
<dbReference type="Gene3D" id="3.20.20.70">
    <property type="entry name" value="Aldolase class I"/>
    <property type="match status" value="1"/>
</dbReference>
<evidence type="ECO:0000313" key="11">
    <source>
        <dbReference type="EMBL" id="OLQ15541.1"/>
    </source>
</evidence>
<keyword evidence="12" id="KW-1185">Reference proteome</keyword>
<evidence type="ECO:0000256" key="1">
    <source>
        <dbReference type="ARBA" id="ARBA00012376"/>
    </source>
</evidence>
<dbReference type="InterPro" id="IPR000571">
    <property type="entry name" value="Znf_CCCH"/>
</dbReference>
<keyword evidence="8" id="KW-0819">tRNA processing</keyword>
<evidence type="ECO:0000256" key="6">
    <source>
        <dbReference type="ARBA" id="ARBA00049513"/>
    </source>
</evidence>
<keyword evidence="2" id="KW-0507">mRNA processing</keyword>